<dbReference type="GO" id="GO:0004252">
    <property type="term" value="F:serine-type endopeptidase activity"/>
    <property type="evidence" value="ECO:0007669"/>
    <property type="project" value="UniProtKB-UniRule"/>
</dbReference>
<dbReference type="InterPro" id="IPR014721">
    <property type="entry name" value="Ribsml_uS5_D2-typ_fold_subgr"/>
</dbReference>
<dbReference type="InterPro" id="IPR041699">
    <property type="entry name" value="AAA_32"/>
</dbReference>
<evidence type="ECO:0000256" key="3">
    <source>
        <dbReference type="SAM" id="Coils"/>
    </source>
</evidence>
<organism evidence="6 7">
    <name type="scientific">Heliobacterium mobile</name>
    <name type="common">Heliobacillus mobilis</name>
    <dbReference type="NCBI Taxonomy" id="28064"/>
    <lineage>
        <taxon>Bacteria</taxon>
        <taxon>Bacillati</taxon>
        <taxon>Bacillota</taxon>
        <taxon>Clostridia</taxon>
        <taxon>Eubacteriales</taxon>
        <taxon>Heliobacteriaceae</taxon>
        <taxon>Heliobacterium</taxon>
    </lineage>
</organism>
<keyword evidence="2" id="KW-0720">Serine protease</keyword>
<evidence type="ECO:0000256" key="2">
    <source>
        <dbReference type="PROSITE-ProRule" id="PRU01122"/>
    </source>
</evidence>
<name>A0A6I3SJ91_HELMO</name>
<reference evidence="6 7" key="1">
    <citation type="submission" date="2019-11" db="EMBL/GenBank/DDBJ databases">
        <title>Whole-genome sequence of a the green, strictly anaerobic photosynthetic bacterium Heliobacillus mobilis DSM 6151.</title>
        <authorList>
            <person name="Kyndt J.A."/>
            <person name="Meyer T.E."/>
        </authorList>
    </citation>
    <scope>NUCLEOTIDE SEQUENCE [LARGE SCALE GENOMIC DNA]</scope>
    <source>
        <strain evidence="6 7">DSM 6151</strain>
    </source>
</reference>
<dbReference type="SUPFAM" id="SSF52540">
    <property type="entry name" value="P-loop containing nucleoside triphosphate hydrolases"/>
    <property type="match status" value="1"/>
</dbReference>
<dbReference type="InterPro" id="IPR046843">
    <property type="entry name" value="LonB_AAA-LID"/>
</dbReference>
<dbReference type="AlphaFoldDB" id="A0A6I3SJ91"/>
<keyword evidence="7" id="KW-1185">Reference proteome</keyword>
<dbReference type="Gene3D" id="3.30.230.10">
    <property type="match status" value="1"/>
</dbReference>
<dbReference type="InterPro" id="IPR046844">
    <property type="entry name" value="Lon-like_helical"/>
</dbReference>
<dbReference type="Gene3D" id="3.40.50.300">
    <property type="entry name" value="P-loop containing nucleotide triphosphate hydrolases"/>
    <property type="match status" value="2"/>
</dbReference>
<feature type="coiled-coil region" evidence="3">
    <location>
        <begin position="545"/>
        <end position="572"/>
    </location>
</feature>
<keyword evidence="1 2" id="KW-0645">Protease</keyword>
<dbReference type="GO" id="GO:0005524">
    <property type="term" value="F:ATP binding"/>
    <property type="evidence" value="ECO:0007669"/>
    <property type="project" value="InterPro"/>
</dbReference>
<dbReference type="PRINTS" id="PR00830">
    <property type="entry name" value="ENDOLAPTASE"/>
</dbReference>
<dbReference type="InterPro" id="IPR020568">
    <property type="entry name" value="Ribosomal_Su5_D2-typ_SF"/>
</dbReference>
<evidence type="ECO:0000256" key="1">
    <source>
        <dbReference type="ARBA" id="ARBA00022670"/>
    </source>
</evidence>
<dbReference type="Pfam" id="PF20437">
    <property type="entry name" value="LonC_helical"/>
    <property type="match status" value="1"/>
</dbReference>
<evidence type="ECO:0000259" key="5">
    <source>
        <dbReference type="PROSITE" id="PS51786"/>
    </source>
</evidence>
<dbReference type="Pfam" id="PF20436">
    <property type="entry name" value="LonB_AAA-LID"/>
    <property type="match status" value="1"/>
</dbReference>
<dbReference type="InterPro" id="IPR008269">
    <property type="entry name" value="Lon_proteolytic"/>
</dbReference>
<dbReference type="PROSITE" id="PS51786">
    <property type="entry name" value="LON_PROTEOLYTIC"/>
    <property type="match status" value="1"/>
</dbReference>
<dbReference type="GO" id="GO:0004176">
    <property type="term" value="F:ATP-dependent peptidase activity"/>
    <property type="evidence" value="ECO:0007669"/>
    <property type="project" value="UniProtKB-UniRule"/>
</dbReference>
<dbReference type="EC" id="3.4.21.53" evidence="2"/>
<dbReference type="SUPFAM" id="SSF54211">
    <property type="entry name" value="Ribosomal protein S5 domain 2-like"/>
    <property type="match status" value="1"/>
</dbReference>
<dbReference type="EMBL" id="WNKU01000005">
    <property type="protein sequence ID" value="MTV48697.1"/>
    <property type="molecule type" value="Genomic_DNA"/>
</dbReference>
<feature type="region of interest" description="Disordered" evidence="4">
    <location>
        <begin position="807"/>
        <end position="835"/>
    </location>
</feature>
<feature type="active site" evidence="2">
    <location>
        <position position="714"/>
    </location>
</feature>
<dbReference type="Pfam" id="PF05362">
    <property type="entry name" value="Lon_C"/>
    <property type="match status" value="1"/>
</dbReference>
<dbReference type="InterPro" id="IPR027065">
    <property type="entry name" value="Lon_Prtase"/>
</dbReference>
<evidence type="ECO:0000256" key="4">
    <source>
        <dbReference type="SAM" id="MobiDB-lite"/>
    </source>
</evidence>
<gene>
    <name evidence="6" type="ORF">GJ688_06855</name>
</gene>
<sequence length="835" mass="93051">MTKTKAIPDALLKSRRLEPERLRTDCDPTLFPFTSTDEITAIEDGIIGQPRAVKAMEFGLSAKHPGFHIFITGPVGSGKTSFAVTKVKSVAQSSATPPDICFVNHFDQPDRPIVLLLAPGLGSELRRDMIELVKDLQTEIHKALESEEYEKSRTAYLRQVETKLTALFKEMEDMAQAEGFTLQKGQSGIFTVPLNEEGKGMSKEEFEALEDEQRQDISDREHKLESRLGESLRRSRTLQKEAAQQLKEIERETAEYASRDLMETVREKYKDYPKVLSYFDKVREEVMESVTESKEESSGEETIPASLMGLLKQQKRAISHRYEVNLFVENSSQIGAPVVVESNPTFTNLFGKVEYRSSFGSLATDFTMIKPGSLHQANGGYLIVQSLPLLTSPGAWEGLKRVLKTRELRIENLGEQMGLPSTATLKPEPVPIDVKLILIGSPRIYHLLYEADEDFRKFFKVRVDFDSAMERNESNIGKYAAFIRSVCQRENLLPFTAQAVGAVIDYSSRLVAHQRKLSTSFHDIKDIVVESALWAQNQGAEAVDEDHVEQAIEEKEFRVNRIEERLQEAMQEGTLLVDTEGSVVGQVNGLAVLGLSDHTFGKPSRITARVYLGREGVVNIEREIRMSGLSHSKGVLILSSFFSSRFAQDHPLSLSATLTFEQLYEGVDGDSASSTELYALLSAITGLPIRQEIAVTGSVNQRGEIQPIGGVNEKVEGFFRLCKARGLTGKQGVIIPVQNVPNLMLAKDIVEAVREDQFHIYAVRHVDEGIEILTGVIAGERGANGNYPAGTINYMVAERLRMMEEKWQAAAKPPRASRKTAATTQKSRTSGRTKL</sequence>
<feature type="active site" evidence="2">
    <location>
        <position position="671"/>
    </location>
</feature>
<dbReference type="PANTHER" id="PTHR10046">
    <property type="entry name" value="ATP DEPENDENT LON PROTEASE FAMILY MEMBER"/>
    <property type="match status" value="1"/>
</dbReference>
<dbReference type="Pfam" id="PF13654">
    <property type="entry name" value="AAA_32"/>
    <property type="match status" value="1"/>
</dbReference>
<keyword evidence="2" id="KW-0378">Hydrolase</keyword>
<dbReference type="GO" id="GO:0006508">
    <property type="term" value="P:proteolysis"/>
    <property type="evidence" value="ECO:0007669"/>
    <property type="project" value="UniProtKB-KW"/>
</dbReference>
<dbReference type="GO" id="GO:0030163">
    <property type="term" value="P:protein catabolic process"/>
    <property type="evidence" value="ECO:0007669"/>
    <property type="project" value="InterPro"/>
</dbReference>
<dbReference type="InterPro" id="IPR027417">
    <property type="entry name" value="P-loop_NTPase"/>
</dbReference>
<dbReference type="Gene3D" id="1.10.8.60">
    <property type="match status" value="1"/>
</dbReference>
<comment type="similarity">
    <text evidence="2">Belongs to the peptidase S16 family.</text>
</comment>
<evidence type="ECO:0000313" key="6">
    <source>
        <dbReference type="EMBL" id="MTV48697.1"/>
    </source>
</evidence>
<comment type="caution">
    <text evidence="6">The sequence shown here is derived from an EMBL/GenBank/DDBJ whole genome shotgun (WGS) entry which is preliminary data.</text>
</comment>
<accession>A0A6I3SJ91</accession>
<dbReference type="RefSeq" id="WP_170291751.1">
    <property type="nucleotide sequence ID" value="NZ_WNKU01000005.1"/>
</dbReference>
<feature type="coiled-coil region" evidence="3">
    <location>
        <begin position="232"/>
        <end position="259"/>
    </location>
</feature>
<protein>
    <recommendedName>
        <fullName evidence="2">endopeptidase La</fullName>
        <ecNumber evidence="2">3.4.21.53</ecNumber>
    </recommendedName>
</protein>
<dbReference type="Proteomes" id="UP000430670">
    <property type="component" value="Unassembled WGS sequence"/>
</dbReference>
<proteinExistence type="inferred from homology"/>
<comment type="catalytic activity">
    <reaction evidence="2">
        <text>Hydrolysis of proteins in presence of ATP.</text>
        <dbReference type="EC" id="3.4.21.53"/>
    </reaction>
</comment>
<keyword evidence="3" id="KW-0175">Coiled coil</keyword>
<evidence type="ECO:0000313" key="7">
    <source>
        <dbReference type="Proteomes" id="UP000430670"/>
    </source>
</evidence>
<feature type="domain" description="Lon proteolytic" evidence="5">
    <location>
        <begin position="581"/>
        <end position="776"/>
    </location>
</feature>